<dbReference type="PANTHER" id="PTHR43639:SF1">
    <property type="entry name" value="SHORT-CHAIN DEHYDROGENASE_REDUCTASE FAMILY PROTEIN"/>
    <property type="match status" value="1"/>
</dbReference>
<dbReference type="PRINTS" id="PR00080">
    <property type="entry name" value="SDRFAMILY"/>
</dbReference>
<evidence type="ECO:0000313" key="4">
    <source>
        <dbReference type="EMBL" id="MCM8556452.1"/>
    </source>
</evidence>
<dbReference type="RefSeq" id="WP_252111667.1">
    <property type="nucleotide sequence ID" value="NZ_JAMSHT010000001.1"/>
</dbReference>
<name>A0A9X2J3R0_9SPHN</name>
<comment type="similarity">
    <text evidence="1 3">Belongs to the short-chain dehydrogenases/reductases (SDR) family.</text>
</comment>
<dbReference type="PRINTS" id="PR00081">
    <property type="entry name" value="GDHRDH"/>
</dbReference>
<keyword evidence="2" id="KW-0560">Oxidoreductase</keyword>
<dbReference type="InterPro" id="IPR002347">
    <property type="entry name" value="SDR_fam"/>
</dbReference>
<evidence type="ECO:0000256" key="2">
    <source>
        <dbReference type="ARBA" id="ARBA00023002"/>
    </source>
</evidence>
<dbReference type="Pfam" id="PF00106">
    <property type="entry name" value="adh_short"/>
    <property type="match status" value="1"/>
</dbReference>
<accession>A0A9X2J3R0</accession>
<dbReference type="Gene3D" id="3.40.50.720">
    <property type="entry name" value="NAD(P)-binding Rossmann-like Domain"/>
    <property type="match status" value="1"/>
</dbReference>
<dbReference type="SUPFAM" id="SSF51735">
    <property type="entry name" value="NAD(P)-binding Rossmann-fold domains"/>
    <property type="match status" value="1"/>
</dbReference>
<dbReference type="InterPro" id="IPR036291">
    <property type="entry name" value="NAD(P)-bd_dom_sf"/>
</dbReference>
<evidence type="ECO:0000313" key="5">
    <source>
        <dbReference type="Proteomes" id="UP001155128"/>
    </source>
</evidence>
<reference evidence="4" key="1">
    <citation type="submission" date="2022-06" db="EMBL/GenBank/DDBJ databases">
        <title>Sphingomicrobium sedimins sp. nov., a marine bacterium isolated from tidal flat.</title>
        <authorList>
            <person name="Kim C.-H."/>
            <person name="Yoo Y."/>
            <person name="Kim J.-J."/>
        </authorList>
    </citation>
    <scope>NUCLEOTIDE SEQUENCE</scope>
    <source>
        <strain evidence="4">GRR-S6-50</strain>
    </source>
</reference>
<comment type="caution">
    <text evidence="4">The sequence shown here is derived from an EMBL/GenBank/DDBJ whole genome shotgun (WGS) entry which is preliminary data.</text>
</comment>
<organism evidence="4 5">
    <name type="scientific">Sphingomicrobium sediminis</name>
    <dbReference type="NCBI Taxonomy" id="2950949"/>
    <lineage>
        <taxon>Bacteria</taxon>
        <taxon>Pseudomonadati</taxon>
        <taxon>Pseudomonadota</taxon>
        <taxon>Alphaproteobacteria</taxon>
        <taxon>Sphingomonadales</taxon>
        <taxon>Sphingomonadaceae</taxon>
        <taxon>Sphingomicrobium</taxon>
    </lineage>
</organism>
<evidence type="ECO:0000256" key="3">
    <source>
        <dbReference type="RuleBase" id="RU000363"/>
    </source>
</evidence>
<keyword evidence="5" id="KW-1185">Reference proteome</keyword>
<evidence type="ECO:0000256" key="1">
    <source>
        <dbReference type="ARBA" id="ARBA00006484"/>
    </source>
</evidence>
<dbReference type="AlphaFoldDB" id="A0A9X2J3R0"/>
<dbReference type="GO" id="GO:0016491">
    <property type="term" value="F:oxidoreductase activity"/>
    <property type="evidence" value="ECO:0007669"/>
    <property type="project" value="UniProtKB-KW"/>
</dbReference>
<dbReference type="Proteomes" id="UP001155128">
    <property type="component" value="Unassembled WGS sequence"/>
</dbReference>
<gene>
    <name evidence="4" type="ORF">NDO55_01290</name>
</gene>
<dbReference type="EMBL" id="JAMSHT010000001">
    <property type="protein sequence ID" value="MCM8556452.1"/>
    <property type="molecule type" value="Genomic_DNA"/>
</dbReference>
<dbReference type="PANTHER" id="PTHR43639">
    <property type="entry name" value="OXIDOREDUCTASE, SHORT-CHAIN DEHYDROGENASE/REDUCTASE FAMILY (AFU_ORTHOLOGUE AFUA_5G02870)"/>
    <property type="match status" value="1"/>
</dbReference>
<protein>
    <submittedName>
        <fullName evidence="4">SDR family NAD(P)-dependent oxidoreductase</fullName>
    </submittedName>
</protein>
<proteinExistence type="inferred from homology"/>
<sequence length="242" mass="25838">MEKCALVTGSRHRVGAAIARHLADAGWRVFAHVRRGEDDVPEGCERVVADLEAPDCAARLFDQIGDVQVGLLVNNASLFEPDDLGTPDVDAFDRQMRVNARAPMLLTSAFAARHVGGGDALIVNISDAKLAAPNPDYLSYTLSKGALSTLTETSARALAHEGIRVNAVAPAVMLPSGPMSNEDFAEVHDFNPLRRGVGVDDLLAALDSLIANPVLTGQTLLLDAGQRFMALDRDVAFLKDEE</sequence>